<evidence type="ECO:0000313" key="2">
    <source>
        <dbReference type="EMBL" id="KKQ85919.1"/>
    </source>
</evidence>
<protein>
    <submittedName>
        <fullName evidence="2">Uncharacterized protein</fullName>
    </submittedName>
</protein>
<comment type="caution">
    <text evidence="2">The sequence shown here is derived from an EMBL/GenBank/DDBJ whole genome shotgun (WGS) entry which is preliminary data.</text>
</comment>
<feature type="transmembrane region" description="Helical" evidence="1">
    <location>
        <begin position="119"/>
        <end position="140"/>
    </location>
</feature>
<keyword evidence="1" id="KW-0812">Transmembrane</keyword>
<gene>
    <name evidence="2" type="ORF">UT08_C0003G0082</name>
</gene>
<reference evidence="2 3" key="1">
    <citation type="journal article" date="2015" name="Nature">
        <title>rRNA introns, odd ribosomes, and small enigmatic genomes across a large radiation of phyla.</title>
        <authorList>
            <person name="Brown C.T."/>
            <person name="Hug L.A."/>
            <person name="Thomas B.C."/>
            <person name="Sharon I."/>
            <person name="Castelle C.J."/>
            <person name="Singh A."/>
            <person name="Wilkins M.J."/>
            <person name="Williams K.H."/>
            <person name="Banfield J.F."/>
        </authorList>
    </citation>
    <scope>NUCLEOTIDE SEQUENCE [LARGE SCALE GENOMIC DNA]</scope>
</reference>
<organism evidence="2 3">
    <name type="scientific">Candidatus Woesebacteria bacterium GW2011_GWB1_38_8</name>
    <dbReference type="NCBI Taxonomy" id="1618570"/>
    <lineage>
        <taxon>Bacteria</taxon>
        <taxon>Candidatus Woeseibacteriota</taxon>
    </lineage>
</organism>
<keyword evidence="1" id="KW-0472">Membrane</keyword>
<feature type="transmembrane region" description="Helical" evidence="1">
    <location>
        <begin position="237"/>
        <end position="254"/>
    </location>
</feature>
<name>A0A0G0NJ25_9BACT</name>
<dbReference type="AlphaFoldDB" id="A0A0G0NJ25"/>
<feature type="transmembrane region" description="Helical" evidence="1">
    <location>
        <begin position="55"/>
        <end position="76"/>
    </location>
</feature>
<feature type="transmembrane region" description="Helical" evidence="1">
    <location>
        <begin position="178"/>
        <end position="199"/>
    </location>
</feature>
<keyword evidence="1" id="KW-1133">Transmembrane helix</keyword>
<evidence type="ECO:0000256" key="1">
    <source>
        <dbReference type="SAM" id="Phobius"/>
    </source>
</evidence>
<feature type="transmembrane region" description="Helical" evidence="1">
    <location>
        <begin position="30"/>
        <end position="48"/>
    </location>
</feature>
<proteinExistence type="predicted"/>
<dbReference type="STRING" id="1618570.UT08_C0003G0082"/>
<feature type="transmembrane region" description="Helical" evidence="1">
    <location>
        <begin position="146"/>
        <end position="166"/>
    </location>
</feature>
<sequence>MSKRKRFIISSIICSLGFIGILLLPTNIRFLSIAMLGVLTLLLFGWSLKEGLGINMTLVTLILPCLFTVSVGFFWFLLPKSILTYVIAILIYSFGIYALLLTANIYTVATIRTIALLRAARGVGFVLTLITFFLVFDTIISFRWPVYVSSFFVALLSLPLYLQGFWIITLEKYISKKLIIMTLIASLVMGEIAVSLFFWPATVVVASLFLTVSAYVLLGLGQSDLEDRLFIQTVREYLLVGAAVFIAMFLVTRWG</sequence>
<dbReference type="EMBL" id="LBVL01000003">
    <property type="protein sequence ID" value="KKQ85919.1"/>
    <property type="molecule type" value="Genomic_DNA"/>
</dbReference>
<feature type="transmembrane region" description="Helical" evidence="1">
    <location>
        <begin position="82"/>
        <end position="107"/>
    </location>
</feature>
<evidence type="ECO:0000313" key="3">
    <source>
        <dbReference type="Proteomes" id="UP000034081"/>
    </source>
</evidence>
<accession>A0A0G0NJ25</accession>
<feature type="transmembrane region" description="Helical" evidence="1">
    <location>
        <begin position="205"/>
        <end position="225"/>
    </location>
</feature>
<feature type="transmembrane region" description="Helical" evidence="1">
    <location>
        <begin position="7"/>
        <end position="24"/>
    </location>
</feature>
<dbReference type="Proteomes" id="UP000034081">
    <property type="component" value="Unassembled WGS sequence"/>
</dbReference>